<reference evidence="1 2" key="2">
    <citation type="submission" date="2018-11" db="EMBL/GenBank/DDBJ databases">
        <authorList>
            <consortium name="Pathogen Informatics"/>
        </authorList>
    </citation>
    <scope>NUCLEOTIDE SEQUENCE [LARGE SCALE GENOMIC DNA]</scope>
</reference>
<dbReference type="AlphaFoldDB" id="A0A183HP45"/>
<reference evidence="3" key="1">
    <citation type="submission" date="2016-06" db="UniProtKB">
        <authorList>
            <consortium name="WormBaseParasite"/>
        </authorList>
    </citation>
    <scope>IDENTIFICATION</scope>
</reference>
<sequence length="167" mass="18745">MDSFQLTLLLNEYNWVDANSSLSAENRLAAIVGKNVTMSFVLPFLDFCPKTITTLYEIKVQGLIALRAWLPPKSPLYSVLHSLFKYASSTAASSTIEELPAVSHLAQDWVELWKTEKITLLFEYTNHPLYYDPSSDLPLNVIKSTTKIQTAPVTLPPDQLSLEVINI</sequence>
<dbReference type="GO" id="GO:0098793">
    <property type="term" value="C:presynapse"/>
    <property type="evidence" value="ECO:0007669"/>
    <property type="project" value="GOC"/>
</dbReference>
<accession>A0A183HP45</accession>
<dbReference type="EMBL" id="UZAJ01011173">
    <property type="protein sequence ID" value="VDO59416.1"/>
    <property type="molecule type" value="Genomic_DNA"/>
</dbReference>
<dbReference type="InterPro" id="IPR033616">
    <property type="entry name" value="BLTP1"/>
</dbReference>
<dbReference type="Proteomes" id="UP000267606">
    <property type="component" value="Unassembled WGS sequence"/>
</dbReference>
<gene>
    <name evidence="1" type="ORF">OFLC_LOCUS9258</name>
</gene>
<protein>
    <submittedName>
        <fullName evidence="3">ELYS-bb domain-containing protein</fullName>
    </submittedName>
</protein>
<keyword evidence="2" id="KW-1185">Reference proteome</keyword>
<name>A0A183HP45_9BILA</name>
<organism evidence="3">
    <name type="scientific">Onchocerca flexuosa</name>
    <dbReference type="NCBI Taxonomy" id="387005"/>
    <lineage>
        <taxon>Eukaryota</taxon>
        <taxon>Metazoa</taxon>
        <taxon>Ecdysozoa</taxon>
        <taxon>Nematoda</taxon>
        <taxon>Chromadorea</taxon>
        <taxon>Rhabditida</taxon>
        <taxon>Spirurina</taxon>
        <taxon>Spiruromorpha</taxon>
        <taxon>Filarioidea</taxon>
        <taxon>Onchocercidae</taxon>
        <taxon>Onchocerca</taxon>
    </lineage>
</organism>
<dbReference type="PANTHER" id="PTHR31640">
    <property type="entry name" value="TRANSMEMBRANE PROTEIN KIAA1109"/>
    <property type="match status" value="1"/>
</dbReference>
<dbReference type="WBParaSite" id="OFLC_0000925601-mRNA-1">
    <property type="protein sequence ID" value="OFLC_0000925601-mRNA-1"/>
    <property type="gene ID" value="OFLC_0000925601"/>
</dbReference>
<dbReference type="GO" id="GO:0048488">
    <property type="term" value="P:synaptic vesicle endocytosis"/>
    <property type="evidence" value="ECO:0007669"/>
    <property type="project" value="TreeGrafter"/>
</dbReference>
<proteinExistence type="predicted"/>
<dbReference type="PANTHER" id="PTHR31640:SF1">
    <property type="entry name" value="BRIDGE-LIKE LIPID TRANSFER PROTEIN FAMILY MEMBER 1"/>
    <property type="match status" value="1"/>
</dbReference>
<evidence type="ECO:0000313" key="1">
    <source>
        <dbReference type="EMBL" id="VDO59416.1"/>
    </source>
</evidence>
<evidence type="ECO:0000313" key="2">
    <source>
        <dbReference type="Proteomes" id="UP000267606"/>
    </source>
</evidence>
<evidence type="ECO:0000313" key="3">
    <source>
        <dbReference type="WBParaSite" id="OFLC_0000925601-mRNA-1"/>
    </source>
</evidence>